<accession>A0ABS6K4X5</accession>
<feature type="domain" description="ABC transmembrane type-1" evidence="8">
    <location>
        <begin position="55"/>
        <end position="248"/>
    </location>
</feature>
<name>A0ABS6K4X5_9FIRM</name>
<evidence type="ECO:0000256" key="1">
    <source>
        <dbReference type="ARBA" id="ARBA00004651"/>
    </source>
</evidence>
<feature type="transmembrane region" description="Helical" evidence="7">
    <location>
        <begin position="230"/>
        <end position="249"/>
    </location>
</feature>
<dbReference type="CDD" id="cd06261">
    <property type="entry name" value="TM_PBP2"/>
    <property type="match status" value="1"/>
</dbReference>
<keyword evidence="3" id="KW-1003">Cell membrane</keyword>
<protein>
    <submittedName>
        <fullName evidence="9">Carbohydrate ABC transporter permease</fullName>
    </submittedName>
</protein>
<keyword evidence="4 7" id="KW-0812">Transmembrane</keyword>
<dbReference type="SUPFAM" id="SSF161098">
    <property type="entry name" value="MetI-like"/>
    <property type="match status" value="1"/>
</dbReference>
<dbReference type="PANTHER" id="PTHR43744">
    <property type="entry name" value="ABC TRANSPORTER PERMEASE PROTEIN MG189-RELATED-RELATED"/>
    <property type="match status" value="1"/>
</dbReference>
<keyword evidence="5 7" id="KW-1133">Transmembrane helix</keyword>
<comment type="subcellular location">
    <subcellularLocation>
        <location evidence="1 7">Cell membrane</location>
        <topology evidence="1 7">Multi-pass membrane protein</topology>
    </subcellularLocation>
</comment>
<gene>
    <name evidence="9" type="ORF">KTH90_06025</name>
</gene>
<dbReference type="InterPro" id="IPR035906">
    <property type="entry name" value="MetI-like_sf"/>
</dbReference>
<proteinExistence type="inferred from homology"/>
<reference evidence="9 10" key="1">
    <citation type="submission" date="2021-06" db="EMBL/GenBank/DDBJ databases">
        <title>Description of novel taxa of the family Lachnospiraceae.</title>
        <authorList>
            <person name="Chaplin A.V."/>
            <person name="Sokolova S.R."/>
            <person name="Pikina A.P."/>
            <person name="Korzhanova M."/>
            <person name="Belova V."/>
            <person name="Korostin D."/>
            <person name="Efimov B.A."/>
        </authorList>
    </citation>
    <scope>NUCLEOTIDE SEQUENCE [LARGE SCALE GENOMIC DNA]</scope>
    <source>
        <strain evidence="9 10">ASD4241</strain>
    </source>
</reference>
<comment type="similarity">
    <text evidence="7">Belongs to the binding-protein-dependent transport system permease family.</text>
</comment>
<feature type="transmembrane region" description="Helical" evidence="7">
    <location>
        <begin position="91"/>
        <end position="112"/>
    </location>
</feature>
<organism evidence="9 10">
    <name type="scientific">Diplocloster modestus</name>
    <dbReference type="NCBI Taxonomy" id="2850322"/>
    <lineage>
        <taxon>Bacteria</taxon>
        <taxon>Bacillati</taxon>
        <taxon>Bacillota</taxon>
        <taxon>Clostridia</taxon>
        <taxon>Lachnospirales</taxon>
        <taxon>Lachnospiraceae</taxon>
        <taxon>Diplocloster</taxon>
    </lineage>
</organism>
<dbReference type="Proteomes" id="UP001314681">
    <property type="component" value="Unassembled WGS sequence"/>
</dbReference>
<evidence type="ECO:0000256" key="2">
    <source>
        <dbReference type="ARBA" id="ARBA00022448"/>
    </source>
</evidence>
<keyword evidence="6 7" id="KW-0472">Membrane</keyword>
<sequence length="264" mass="29162">MTILKFKRTLLQVFCIAASALFVFPIVLMLVKSFSVDGIENYKLVFDSFNLMENFASSVLIVGCTLVLVAVVISLAAFAFSKLEFPLKKTLYYVILMGLMIPVSALIFPLFHTVKSMGMLGSRLSVVLPYVTLNCCFSLMMFKNYFDSLPDQLMEAAYIDGAGMLRIFSSIMMPIAKPGLAFVLIQTFLNAWNELQMAMIFISDQSRLPISVIPIRFAASATSTKFPTQVMFAALTICLFPIAVFYIFASKSLISGLTQGAVKG</sequence>
<feature type="transmembrane region" description="Helical" evidence="7">
    <location>
        <begin position="167"/>
        <end position="189"/>
    </location>
</feature>
<evidence type="ECO:0000256" key="3">
    <source>
        <dbReference type="ARBA" id="ARBA00022475"/>
    </source>
</evidence>
<evidence type="ECO:0000256" key="6">
    <source>
        <dbReference type="ARBA" id="ARBA00023136"/>
    </source>
</evidence>
<evidence type="ECO:0000313" key="9">
    <source>
        <dbReference type="EMBL" id="MBU9725569.1"/>
    </source>
</evidence>
<comment type="caution">
    <text evidence="9">The sequence shown here is derived from an EMBL/GenBank/DDBJ whole genome shotgun (WGS) entry which is preliminary data.</text>
</comment>
<feature type="transmembrane region" description="Helical" evidence="7">
    <location>
        <begin position="55"/>
        <end position="79"/>
    </location>
</feature>
<dbReference type="InterPro" id="IPR000515">
    <property type="entry name" value="MetI-like"/>
</dbReference>
<evidence type="ECO:0000256" key="5">
    <source>
        <dbReference type="ARBA" id="ARBA00022989"/>
    </source>
</evidence>
<feature type="transmembrane region" description="Helical" evidence="7">
    <location>
        <begin position="124"/>
        <end position="146"/>
    </location>
</feature>
<evidence type="ECO:0000256" key="7">
    <source>
        <dbReference type="RuleBase" id="RU363032"/>
    </source>
</evidence>
<evidence type="ECO:0000313" key="10">
    <source>
        <dbReference type="Proteomes" id="UP001314681"/>
    </source>
</evidence>
<feature type="transmembrane region" description="Helical" evidence="7">
    <location>
        <begin position="12"/>
        <end position="35"/>
    </location>
</feature>
<keyword evidence="10" id="KW-1185">Reference proteome</keyword>
<dbReference type="PANTHER" id="PTHR43744:SF12">
    <property type="entry name" value="ABC TRANSPORTER PERMEASE PROTEIN MG189-RELATED"/>
    <property type="match status" value="1"/>
</dbReference>
<keyword evidence="2 7" id="KW-0813">Transport</keyword>
<dbReference type="Gene3D" id="1.10.3720.10">
    <property type="entry name" value="MetI-like"/>
    <property type="match status" value="1"/>
</dbReference>
<dbReference type="Pfam" id="PF00528">
    <property type="entry name" value="BPD_transp_1"/>
    <property type="match status" value="1"/>
</dbReference>
<dbReference type="RefSeq" id="WP_158350557.1">
    <property type="nucleotide sequence ID" value="NZ_JAHQCX010000003.1"/>
</dbReference>
<evidence type="ECO:0000256" key="4">
    <source>
        <dbReference type="ARBA" id="ARBA00022692"/>
    </source>
</evidence>
<dbReference type="PROSITE" id="PS50928">
    <property type="entry name" value="ABC_TM1"/>
    <property type="match status" value="1"/>
</dbReference>
<dbReference type="EMBL" id="JAHQCX010000003">
    <property type="protein sequence ID" value="MBU9725569.1"/>
    <property type="molecule type" value="Genomic_DNA"/>
</dbReference>
<evidence type="ECO:0000259" key="8">
    <source>
        <dbReference type="PROSITE" id="PS50928"/>
    </source>
</evidence>